<feature type="non-terminal residue" evidence="1">
    <location>
        <position position="1"/>
    </location>
</feature>
<gene>
    <name evidence="1" type="primary">CPY1</name>
    <name evidence="1" type="ORF">SPIL2461_LOCUS597</name>
</gene>
<reference evidence="1" key="1">
    <citation type="submission" date="2021-02" db="EMBL/GenBank/DDBJ databases">
        <authorList>
            <person name="Dougan E. K."/>
            <person name="Rhodes N."/>
            <person name="Thang M."/>
            <person name="Chan C."/>
        </authorList>
    </citation>
    <scope>NUCLEOTIDE SEQUENCE</scope>
</reference>
<sequence>ELEIVNWRGDEDQWLEGPSSASAPSRWMPFRKRLWVEKRDFVSLPGHPEAMHPVQSFWEGLVQQFHAVVMKLGI</sequence>
<proteinExistence type="predicted"/>
<dbReference type="AlphaFoldDB" id="A0A812IRJ0"/>
<evidence type="ECO:0000313" key="2">
    <source>
        <dbReference type="Proteomes" id="UP000649617"/>
    </source>
</evidence>
<comment type="caution">
    <text evidence="1">The sequence shown here is derived from an EMBL/GenBank/DDBJ whole genome shotgun (WGS) entry which is preliminary data.</text>
</comment>
<dbReference type="EMBL" id="CAJNIZ010000493">
    <property type="protein sequence ID" value="CAE7163381.1"/>
    <property type="molecule type" value="Genomic_DNA"/>
</dbReference>
<dbReference type="Proteomes" id="UP000649617">
    <property type="component" value="Unassembled WGS sequence"/>
</dbReference>
<keyword evidence="2" id="KW-1185">Reference proteome</keyword>
<feature type="non-terminal residue" evidence="1">
    <location>
        <position position="74"/>
    </location>
</feature>
<evidence type="ECO:0000313" key="1">
    <source>
        <dbReference type="EMBL" id="CAE7163381.1"/>
    </source>
</evidence>
<name>A0A812IRJ0_SYMPI</name>
<organism evidence="1 2">
    <name type="scientific">Symbiodinium pilosum</name>
    <name type="common">Dinoflagellate</name>
    <dbReference type="NCBI Taxonomy" id="2952"/>
    <lineage>
        <taxon>Eukaryota</taxon>
        <taxon>Sar</taxon>
        <taxon>Alveolata</taxon>
        <taxon>Dinophyceae</taxon>
        <taxon>Suessiales</taxon>
        <taxon>Symbiodiniaceae</taxon>
        <taxon>Symbiodinium</taxon>
    </lineage>
</organism>
<protein>
    <submittedName>
        <fullName evidence="1">CPY1 protein</fullName>
    </submittedName>
</protein>
<accession>A0A812IRJ0</accession>